<dbReference type="SUPFAM" id="SSF51971">
    <property type="entry name" value="Nucleotide-binding domain"/>
    <property type="match status" value="1"/>
</dbReference>
<dbReference type="EMBL" id="JARFYN010000048">
    <property type="protein sequence ID" value="MDL2409337.1"/>
    <property type="molecule type" value="Genomic_DNA"/>
</dbReference>
<dbReference type="InterPro" id="IPR006076">
    <property type="entry name" value="FAD-dep_OxRdtase"/>
</dbReference>
<dbReference type="EC" id="1.-.-.-" evidence="3"/>
<dbReference type="SUPFAM" id="SSF54373">
    <property type="entry name" value="FAD-linked reductases, C-terminal domain"/>
    <property type="match status" value="1"/>
</dbReference>
<proteinExistence type="predicted"/>
<dbReference type="Gene3D" id="3.30.9.10">
    <property type="entry name" value="D-Amino Acid Oxidase, subunit A, domain 2"/>
    <property type="match status" value="1"/>
</dbReference>
<keyword evidence="4" id="KW-1185">Reference proteome</keyword>
<dbReference type="PANTHER" id="PTHR13847:SF289">
    <property type="entry name" value="GLYCINE OXIDASE"/>
    <property type="match status" value="1"/>
</dbReference>
<evidence type="ECO:0000259" key="2">
    <source>
        <dbReference type="Pfam" id="PF01266"/>
    </source>
</evidence>
<accession>A0ABT7KMG3</accession>
<dbReference type="Proteomes" id="UP001172630">
    <property type="component" value="Unassembled WGS sequence"/>
</dbReference>
<dbReference type="Pfam" id="PF01266">
    <property type="entry name" value="DAO"/>
    <property type="match status" value="1"/>
</dbReference>
<comment type="caution">
    <text evidence="3">The sequence shown here is derived from an EMBL/GenBank/DDBJ whole genome shotgun (WGS) entry which is preliminary data.</text>
</comment>
<evidence type="ECO:0000256" key="1">
    <source>
        <dbReference type="ARBA" id="ARBA00023002"/>
    </source>
</evidence>
<dbReference type="PANTHER" id="PTHR13847">
    <property type="entry name" value="SARCOSINE DEHYDROGENASE-RELATED"/>
    <property type="match status" value="1"/>
</dbReference>
<gene>
    <name evidence="3" type="ORF">PY650_27630</name>
</gene>
<evidence type="ECO:0000313" key="3">
    <source>
        <dbReference type="EMBL" id="MDL2409337.1"/>
    </source>
</evidence>
<sequence>MGRADNPPGLAGQSSVELLIVGGGIMGLWAAVHAERLGVEALLIDAGRMGQGASGGLLGALMPHMPDKWSDKKQFQFDALVSLEHEIAALEAATGLSAGYRRSGRLIPLPKPHLRKIALGHSQDAETHWHHGERRFHWHVLDAAPTSDWIDPAAGESGIVFDTLAARVAPRALLRLLVGFLDKAKYVRLSEGVEIQSIDPDRATAATPERTIGFRRCILSAGHRSFPILDGLTPGHGSPLGVPVKGQAALLKADVDAALPVIFRDGLYIVPHEGGLVAVGSTSENRFADPQSTDDKLNDLVTAARAMAPALANAEVVERWAGLRPKAIDRDPMVGAHPDHPRLIALTGGFKVSFGLAHRLAEVAVREALENPCSFKLPQGFALSNHIAVASHKT</sequence>
<feature type="domain" description="FAD dependent oxidoreductase" evidence="2">
    <location>
        <begin position="18"/>
        <end position="362"/>
    </location>
</feature>
<dbReference type="Gene3D" id="3.50.50.60">
    <property type="entry name" value="FAD/NAD(P)-binding domain"/>
    <property type="match status" value="1"/>
</dbReference>
<protein>
    <submittedName>
        <fullName evidence="3">FAD-binding oxidoreductase</fullName>
        <ecNumber evidence="3">1.-.-.-</ecNumber>
    </submittedName>
</protein>
<evidence type="ECO:0000313" key="4">
    <source>
        <dbReference type="Proteomes" id="UP001172630"/>
    </source>
</evidence>
<keyword evidence="1 3" id="KW-0560">Oxidoreductase</keyword>
<organism evidence="3 4">
    <name type="scientific">Rhizobium calliandrae</name>
    <dbReference type="NCBI Taxonomy" id="1312182"/>
    <lineage>
        <taxon>Bacteria</taxon>
        <taxon>Pseudomonadati</taxon>
        <taxon>Pseudomonadota</taxon>
        <taxon>Alphaproteobacteria</taxon>
        <taxon>Hyphomicrobiales</taxon>
        <taxon>Rhizobiaceae</taxon>
        <taxon>Rhizobium/Agrobacterium group</taxon>
        <taxon>Rhizobium</taxon>
    </lineage>
</organism>
<dbReference type="GO" id="GO:0016491">
    <property type="term" value="F:oxidoreductase activity"/>
    <property type="evidence" value="ECO:0007669"/>
    <property type="project" value="UniProtKB-KW"/>
</dbReference>
<dbReference type="RefSeq" id="WP_285882845.1">
    <property type="nucleotide sequence ID" value="NZ_JARFYN010000048.1"/>
</dbReference>
<dbReference type="InterPro" id="IPR036188">
    <property type="entry name" value="FAD/NAD-bd_sf"/>
</dbReference>
<reference evidence="3" key="1">
    <citation type="submission" date="2023-06" db="EMBL/GenBank/DDBJ databases">
        <title>Phylogenetic Diversity of Rhizobium strains.</title>
        <authorList>
            <person name="Moura F.T."/>
            <person name="Helene L.C.F."/>
            <person name="Hungria M."/>
        </authorList>
    </citation>
    <scope>NUCLEOTIDE SEQUENCE</scope>
    <source>
        <strain evidence="3">CCGE524</strain>
    </source>
</reference>
<name>A0ABT7KMG3_9HYPH</name>